<dbReference type="Proteomes" id="UP001255601">
    <property type="component" value="Unassembled WGS sequence"/>
</dbReference>
<evidence type="ECO:0000313" key="4">
    <source>
        <dbReference type="Proteomes" id="UP001224781"/>
    </source>
</evidence>
<keyword evidence="1" id="KW-0812">Transmembrane</keyword>
<evidence type="ECO:0000256" key="1">
    <source>
        <dbReference type="SAM" id="Phobius"/>
    </source>
</evidence>
<evidence type="ECO:0000313" key="3">
    <source>
        <dbReference type="EMBL" id="MDR6101996.1"/>
    </source>
</evidence>
<dbReference type="AlphaFoldDB" id="A0AAJ2ERD7"/>
<dbReference type="EMBL" id="JAUTBL010000002">
    <property type="protein sequence ID" value="MDQ1185721.1"/>
    <property type="molecule type" value="Genomic_DNA"/>
</dbReference>
<feature type="transmembrane region" description="Helical" evidence="1">
    <location>
        <begin position="6"/>
        <end position="27"/>
    </location>
</feature>
<gene>
    <name evidence="3" type="ORF">QE369_002193</name>
    <name evidence="2" type="ORF">QE408_002864</name>
</gene>
<comment type="caution">
    <text evidence="3">The sequence shown here is derived from an EMBL/GenBank/DDBJ whole genome shotgun (WGS) entry which is preliminary data.</text>
</comment>
<keyword evidence="4" id="KW-1185">Reference proteome</keyword>
<dbReference type="EMBL" id="JAVIZC010000003">
    <property type="protein sequence ID" value="MDR6101996.1"/>
    <property type="molecule type" value="Genomic_DNA"/>
</dbReference>
<reference evidence="3" key="1">
    <citation type="submission" date="2023-08" db="EMBL/GenBank/DDBJ databases">
        <title>Functional and genomic diversity of the sorghum phyllosphere microbiome.</title>
        <authorList>
            <person name="Shade A."/>
        </authorList>
    </citation>
    <scope>NUCLEOTIDE SEQUENCE</scope>
    <source>
        <strain evidence="3">SORGH_AS_0974</strain>
        <strain evidence="2 4">SORGH_AS_1126</strain>
    </source>
</reference>
<sequence>MDYVNFFTSLNPFILGILMFVLLLGAYSKWVSH</sequence>
<accession>A0AAJ2ERD7</accession>
<proteinExistence type="predicted"/>
<keyword evidence="1" id="KW-0472">Membrane</keyword>
<protein>
    <submittedName>
        <fullName evidence="3">Uncharacterized protein</fullName>
    </submittedName>
</protein>
<organism evidence="3 5">
    <name type="scientific">Agrobacterium larrymoorei</name>
    <dbReference type="NCBI Taxonomy" id="160699"/>
    <lineage>
        <taxon>Bacteria</taxon>
        <taxon>Pseudomonadati</taxon>
        <taxon>Pseudomonadota</taxon>
        <taxon>Alphaproteobacteria</taxon>
        <taxon>Hyphomicrobiales</taxon>
        <taxon>Rhizobiaceae</taxon>
        <taxon>Rhizobium/Agrobacterium group</taxon>
        <taxon>Agrobacterium</taxon>
    </lineage>
</organism>
<dbReference type="Proteomes" id="UP001224781">
    <property type="component" value="Unassembled WGS sequence"/>
</dbReference>
<evidence type="ECO:0000313" key="2">
    <source>
        <dbReference type="EMBL" id="MDQ1185721.1"/>
    </source>
</evidence>
<name>A0AAJ2ERD7_9HYPH</name>
<keyword evidence="1" id="KW-1133">Transmembrane helix</keyword>
<evidence type="ECO:0000313" key="5">
    <source>
        <dbReference type="Proteomes" id="UP001255601"/>
    </source>
</evidence>